<organism evidence="2 3">
    <name type="scientific">Romanomermis culicivorax</name>
    <name type="common">Nematode worm</name>
    <dbReference type="NCBI Taxonomy" id="13658"/>
    <lineage>
        <taxon>Eukaryota</taxon>
        <taxon>Metazoa</taxon>
        <taxon>Ecdysozoa</taxon>
        <taxon>Nematoda</taxon>
        <taxon>Enoplea</taxon>
        <taxon>Dorylaimia</taxon>
        <taxon>Mermithida</taxon>
        <taxon>Mermithoidea</taxon>
        <taxon>Mermithidae</taxon>
        <taxon>Romanomermis</taxon>
    </lineage>
</organism>
<protein>
    <submittedName>
        <fullName evidence="3">Uncharacterized protein</fullName>
    </submittedName>
</protein>
<reference evidence="3" key="1">
    <citation type="submission" date="2022-11" db="UniProtKB">
        <authorList>
            <consortium name="WormBaseParasite"/>
        </authorList>
    </citation>
    <scope>IDENTIFICATION</scope>
</reference>
<evidence type="ECO:0000313" key="3">
    <source>
        <dbReference type="WBParaSite" id="nRc.2.0.1.t44291-RA"/>
    </source>
</evidence>
<dbReference type="Proteomes" id="UP000887565">
    <property type="component" value="Unplaced"/>
</dbReference>
<evidence type="ECO:0000256" key="1">
    <source>
        <dbReference type="SAM" id="MobiDB-lite"/>
    </source>
</evidence>
<name>A0A915L1D6_ROMCU</name>
<dbReference type="WBParaSite" id="nRc.2.0.1.t44291-RA">
    <property type="protein sequence ID" value="nRc.2.0.1.t44291-RA"/>
    <property type="gene ID" value="nRc.2.0.1.g44291"/>
</dbReference>
<dbReference type="AlphaFoldDB" id="A0A915L1D6"/>
<proteinExistence type="predicted"/>
<accession>A0A915L1D6</accession>
<feature type="compositionally biased region" description="Pro residues" evidence="1">
    <location>
        <begin position="21"/>
        <end position="35"/>
    </location>
</feature>
<evidence type="ECO:0000313" key="2">
    <source>
        <dbReference type="Proteomes" id="UP000887565"/>
    </source>
</evidence>
<feature type="region of interest" description="Disordered" evidence="1">
    <location>
        <begin position="11"/>
        <end position="35"/>
    </location>
</feature>
<keyword evidence="2" id="KW-1185">Reference proteome</keyword>
<sequence length="126" mass="14369">ELISIAIDPRTPSPSLRKRLLPPPADQQPHYPMPNRPGFPYPFIAIRSNQFVHELDASLKDLAVKCMFNDINTVVEESIMEDPSKPLILLYDTTFQLGDFYASALIMRHRCLIDENVILVALLLHE</sequence>